<evidence type="ECO:0000313" key="3">
    <source>
        <dbReference type="EMBL" id="KAF8748367.1"/>
    </source>
</evidence>
<proteinExistence type="predicted"/>
<evidence type="ECO:0000313" key="4">
    <source>
        <dbReference type="Proteomes" id="UP000614334"/>
    </source>
</evidence>
<feature type="compositionally biased region" description="Pro residues" evidence="1">
    <location>
        <begin position="417"/>
        <end position="429"/>
    </location>
</feature>
<dbReference type="EMBL" id="JACYCF010000041">
    <property type="protein sequence ID" value="KAF8748367.1"/>
    <property type="molecule type" value="Genomic_DNA"/>
</dbReference>
<organism evidence="3 4">
    <name type="scientific">Rhizoctonia solani</name>
    <dbReference type="NCBI Taxonomy" id="456999"/>
    <lineage>
        <taxon>Eukaryota</taxon>
        <taxon>Fungi</taxon>
        <taxon>Dikarya</taxon>
        <taxon>Basidiomycota</taxon>
        <taxon>Agaricomycotina</taxon>
        <taxon>Agaricomycetes</taxon>
        <taxon>Cantharellales</taxon>
        <taxon>Ceratobasidiaceae</taxon>
        <taxon>Rhizoctonia</taxon>
    </lineage>
</organism>
<dbReference type="AlphaFoldDB" id="A0A8H7I4F2"/>
<protein>
    <recommendedName>
        <fullName evidence="2">DUF6532 domain-containing protein</fullName>
    </recommendedName>
</protein>
<name>A0A8H7I4F2_9AGAM</name>
<dbReference type="InterPro" id="IPR045341">
    <property type="entry name" value="DUF6532"/>
</dbReference>
<sequence length="882" mass="98172">MPQVPVLLTFDNLFLHLHPPSKPPFHHPTVLSPQRNAGASLVPQSQSNLQGEYLEQSQRSRTRARKVHYWWHRTLSKDKLWRVLSAGELVTLRRPLVRPPSRTHHNSQDLTNQEETLATAQRSNKLSVRTRPRNYRAAHHPLDLPTHSPRLPPPSVHGSLTVISSSQPVATGLGHHITHPAITKSEANDTVDQRKSIEGQAPLDQHALSDTKTTSRSRGRPPLSQQDPQVPPEDTQTVPEDLEVDQVNIQTVPKTSTNTQSRISLVQHTDLVPGLARLPRRSYVRSATTQAPPSQHARVTQVQPATNRCRRVSQPAPPTGTQPEPINVADGLPPTRGRTRTRGVVGVVQLSGLERGFMSCCRVNAPSRATLGLGGREPCCTSAHLPDISLQRNSSPLASPLSPALKPSASQQTSNPPNRPPTAPAPRTTPGPQISTSLTVLPQPASVRHSPSTGNRQPPPKTLAGPSLSSLTQPNLPYLANRWAIQGKHPSSNPVAQGDNRGARQARAQVAALISSDPIVTRPTPENGAELVSDDDEEQAAEAAVAQGREPPSSRNTHGVSRLVLQLAKLHFWAYALAEGPYQTRAVFITWVRVLWRKTWLMEAPGTPFRDITDEEIQCGSCYETRPCQRTAAFCHRRHHPNSFHCLEQEPERRGHYESELMHHAFALALFHNEGAVGVVFSEYFEDLAPATVAFILANIQFCLEEWSTGKHENRDLGTGQMLAKFESHLMAWNEFRRTAPRRARALTREWFEYGLHYSNATQPVEEQGLLPSQVAEFRADTPAEEPNQSDRTLNEQVAYTQQIQELGLDEEFDEGPGEESGEGLIQEVDEEMADLWTQEWVDDDEWGSKRMTKEWKAARVEMREQCSTHRRGAGRVQRRTD</sequence>
<feature type="compositionally biased region" description="Basic residues" evidence="1">
    <location>
        <begin position="128"/>
        <end position="139"/>
    </location>
</feature>
<feature type="region of interest" description="Disordered" evidence="1">
    <location>
        <begin position="286"/>
        <end position="339"/>
    </location>
</feature>
<evidence type="ECO:0000256" key="1">
    <source>
        <dbReference type="SAM" id="MobiDB-lite"/>
    </source>
</evidence>
<feature type="region of interest" description="Disordered" evidence="1">
    <location>
        <begin position="178"/>
        <end position="237"/>
    </location>
</feature>
<comment type="caution">
    <text evidence="3">The sequence shown here is derived from an EMBL/GenBank/DDBJ whole genome shotgun (WGS) entry which is preliminary data.</text>
</comment>
<dbReference type="Pfam" id="PF20149">
    <property type="entry name" value="DUF6532"/>
    <property type="match status" value="1"/>
</dbReference>
<feature type="region of interest" description="Disordered" evidence="1">
    <location>
        <begin position="391"/>
        <end position="474"/>
    </location>
</feature>
<feature type="compositionally biased region" description="Polar residues" evidence="1">
    <location>
        <begin position="223"/>
        <end position="237"/>
    </location>
</feature>
<feature type="compositionally biased region" description="Polar residues" evidence="1">
    <location>
        <begin position="108"/>
        <end position="127"/>
    </location>
</feature>
<feature type="region of interest" description="Disordered" evidence="1">
    <location>
        <begin position="97"/>
        <end position="161"/>
    </location>
</feature>
<feature type="domain" description="DUF6532" evidence="2">
    <location>
        <begin position="642"/>
        <end position="736"/>
    </location>
</feature>
<feature type="compositionally biased region" description="Polar residues" evidence="1">
    <location>
        <begin position="431"/>
        <end position="440"/>
    </location>
</feature>
<feature type="compositionally biased region" description="Polar residues" evidence="1">
    <location>
        <begin position="286"/>
        <end position="306"/>
    </location>
</feature>
<dbReference type="Proteomes" id="UP000614334">
    <property type="component" value="Unassembled WGS sequence"/>
</dbReference>
<gene>
    <name evidence="3" type="ORF">RHS01_10890</name>
</gene>
<accession>A0A8H7I4F2</accession>
<reference evidence="3" key="1">
    <citation type="submission" date="2020-09" db="EMBL/GenBank/DDBJ databases">
        <title>Comparative genome analyses of four rice-infecting Rhizoctonia solani isolates reveal extensive enrichment of homogalacturonan modification genes.</title>
        <authorList>
            <person name="Lee D.-Y."/>
            <person name="Jeon J."/>
            <person name="Kim K.-T."/>
            <person name="Cheong K."/>
            <person name="Song H."/>
            <person name="Choi G."/>
            <person name="Ko J."/>
            <person name="Opiyo S.O."/>
            <person name="Zuo S."/>
            <person name="Madhav S."/>
            <person name="Lee Y.-H."/>
            <person name="Wang G.-L."/>
        </authorList>
    </citation>
    <scope>NUCLEOTIDE SEQUENCE</scope>
    <source>
        <strain evidence="3">AG1-IA B2</strain>
    </source>
</reference>
<feature type="compositionally biased region" description="Low complexity" evidence="1">
    <location>
        <begin position="394"/>
        <end position="410"/>
    </location>
</feature>
<evidence type="ECO:0000259" key="2">
    <source>
        <dbReference type="Pfam" id="PF20149"/>
    </source>
</evidence>